<dbReference type="EMBL" id="CWGJ01000028">
    <property type="protein sequence ID" value="CRX39452.1"/>
    <property type="molecule type" value="Genomic_DNA"/>
</dbReference>
<protein>
    <submittedName>
        <fullName evidence="2">Uncharacterized protein</fullName>
    </submittedName>
</protein>
<gene>
    <name evidence="2" type="ORF">ELAC_2131</name>
</gene>
<reference evidence="3" key="1">
    <citation type="submission" date="2015-06" db="EMBL/GenBank/DDBJ databases">
        <authorList>
            <person name="Bertelli C."/>
        </authorList>
    </citation>
    <scope>NUCLEOTIDE SEQUENCE [LARGE SCALE GENOMIC DNA]</scope>
    <source>
        <strain evidence="3">CRIB-30</strain>
    </source>
</reference>
<dbReference type="AlphaFoldDB" id="A0A0H5DS18"/>
<accession>A0A0H5DS18</accession>
<proteinExistence type="predicted"/>
<sequence>MRYIFFPCLSVMFAAYVEPLAAHDGADCKRCERGEESDSGCCERDRPAGYDPYKRYYPYNSIYQDSKVRDVSSDDDESYWPSKRDDDFMDALMR</sequence>
<dbReference type="RefSeq" id="WP_098039318.1">
    <property type="nucleotide sequence ID" value="NZ_CWGJ01000028.1"/>
</dbReference>
<dbReference type="Proteomes" id="UP000220251">
    <property type="component" value="Unassembled WGS sequence"/>
</dbReference>
<evidence type="ECO:0000256" key="1">
    <source>
        <dbReference type="SAM" id="MobiDB-lite"/>
    </source>
</evidence>
<name>A0A0H5DS18_9BACT</name>
<feature type="region of interest" description="Disordered" evidence="1">
    <location>
        <begin position="68"/>
        <end position="94"/>
    </location>
</feature>
<keyword evidence="3" id="KW-1185">Reference proteome</keyword>
<evidence type="ECO:0000313" key="2">
    <source>
        <dbReference type="EMBL" id="CRX39452.1"/>
    </source>
</evidence>
<organism evidence="2 3">
    <name type="scientific">Estrella lausannensis</name>
    <dbReference type="NCBI Taxonomy" id="483423"/>
    <lineage>
        <taxon>Bacteria</taxon>
        <taxon>Pseudomonadati</taxon>
        <taxon>Chlamydiota</taxon>
        <taxon>Chlamydiia</taxon>
        <taxon>Parachlamydiales</taxon>
        <taxon>Candidatus Criblamydiaceae</taxon>
        <taxon>Estrella</taxon>
    </lineage>
</organism>
<evidence type="ECO:0000313" key="3">
    <source>
        <dbReference type="Proteomes" id="UP000220251"/>
    </source>
</evidence>